<comment type="caution">
    <text evidence="1">The sequence shown here is derived from an EMBL/GenBank/DDBJ whole genome shotgun (WGS) entry which is preliminary data.</text>
</comment>
<organism evidence="1 2">
    <name type="scientific">Botryotinia narcissicola</name>
    <dbReference type="NCBI Taxonomy" id="278944"/>
    <lineage>
        <taxon>Eukaryota</taxon>
        <taxon>Fungi</taxon>
        <taxon>Dikarya</taxon>
        <taxon>Ascomycota</taxon>
        <taxon>Pezizomycotina</taxon>
        <taxon>Leotiomycetes</taxon>
        <taxon>Helotiales</taxon>
        <taxon>Sclerotiniaceae</taxon>
        <taxon>Botryotinia</taxon>
    </lineage>
</organism>
<dbReference type="Proteomes" id="UP000297452">
    <property type="component" value="Unassembled WGS sequence"/>
</dbReference>
<proteinExistence type="predicted"/>
<evidence type="ECO:0000313" key="2">
    <source>
        <dbReference type="Proteomes" id="UP000297452"/>
    </source>
</evidence>
<name>A0A4Z1IAV9_9HELO</name>
<evidence type="ECO:0000313" key="1">
    <source>
        <dbReference type="EMBL" id="TGO58749.1"/>
    </source>
</evidence>
<dbReference type="EMBL" id="PQXJ01000175">
    <property type="protein sequence ID" value="TGO58749.1"/>
    <property type="molecule type" value="Genomic_DNA"/>
</dbReference>
<reference evidence="1 2" key="1">
    <citation type="submission" date="2017-12" db="EMBL/GenBank/DDBJ databases">
        <title>Comparative genomics of Botrytis spp.</title>
        <authorList>
            <person name="Valero-Jimenez C.A."/>
            <person name="Tapia P."/>
            <person name="Veloso J."/>
            <person name="Silva-Moreno E."/>
            <person name="Staats M."/>
            <person name="Valdes J.H."/>
            <person name="Van Kan J.A.L."/>
        </authorList>
    </citation>
    <scope>NUCLEOTIDE SEQUENCE [LARGE SCALE GENOMIC DNA]</scope>
    <source>
        <strain evidence="1 2">MUCL2120</strain>
    </source>
</reference>
<dbReference type="OrthoDB" id="10475217at2759"/>
<protein>
    <submittedName>
        <fullName evidence="1">Uncharacterized protein</fullName>
    </submittedName>
</protein>
<keyword evidence="2" id="KW-1185">Reference proteome</keyword>
<accession>A0A4Z1IAV9</accession>
<dbReference type="AlphaFoldDB" id="A0A4Z1IAV9"/>
<sequence>MHISHPELFRYHQSPTRSPKVYQAGQVPAGAVLHIASTSAFDSEVLTLYQMLHTFLWRTTRSEGFSSCSKFELQGYYSTQEQRRKFVQTGERYHSRCLQHCLSDEQNPFHRPMPCDSIEGLGDVSSLNIQMLYKRGDSTTTWTTY</sequence>
<gene>
    <name evidence="1" type="ORF">BOTNAR_0175g00100</name>
</gene>